<dbReference type="AlphaFoldDB" id="A0A8T8K841"/>
<feature type="domain" description="Cytidyltransferase-like" evidence="1">
    <location>
        <begin position="8"/>
        <end position="71"/>
    </location>
</feature>
<dbReference type="Proteomes" id="UP000681041">
    <property type="component" value="Chromosome"/>
</dbReference>
<dbReference type="GeneID" id="64820720"/>
<organism evidence="3 4">
    <name type="scientific">Methanobacterium alkalithermotolerans</name>
    <dbReference type="NCBI Taxonomy" id="2731220"/>
    <lineage>
        <taxon>Archaea</taxon>
        <taxon>Methanobacteriati</taxon>
        <taxon>Methanobacteriota</taxon>
        <taxon>Methanomada group</taxon>
        <taxon>Methanobacteria</taxon>
        <taxon>Methanobacteriales</taxon>
        <taxon>Methanobacteriaceae</taxon>
        <taxon>Methanobacterium</taxon>
    </lineage>
</organism>
<accession>A0A8T8K841</accession>
<proteinExistence type="predicted"/>
<protein>
    <submittedName>
        <fullName evidence="3">Nucleotidyltransferase family protein</fullName>
    </submittedName>
</protein>
<dbReference type="Gene3D" id="1.20.58.620">
    <property type="match status" value="1"/>
</dbReference>
<dbReference type="KEGG" id="meme:HYG87_08105"/>
<evidence type="ECO:0000313" key="3">
    <source>
        <dbReference type="EMBL" id="QUH23725.1"/>
    </source>
</evidence>
<dbReference type="SUPFAM" id="SSF52374">
    <property type="entry name" value="Nucleotidylyl transferase"/>
    <property type="match status" value="1"/>
</dbReference>
<evidence type="ECO:0000313" key="4">
    <source>
        <dbReference type="Proteomes" id="UP000681041"/>
    </source>
</evidence>
<evidence type="ECO:0000259" key="1">
    <source>
        <dbReference type="Pfam" id="PF01467"/>
    </source>
</evidence>
<sequence length="431" mass="48765">MIGISADFDPVHKGHVKLIEKGKEIGKETGDEVVIYLNKGFSANHAPFFVSYEARKEMALEAGADRVVPIEGLHHRLTLAYTVPIRIAMMIEDGVVDYVDAANVSTPTIIKHAKKFAKKEIFSGIPRNLPNRNVIRWFAVNEFLYKKYKKKMKFHIIPELEMGGKISGREIRRAIVENDMKIPPEVKSLLPHTTTKILEREIKKGNVAPGRNLEAITKRMNTYSRSSLMQIAHLNADAINSIIKGRVYRQEDQIWAAFRRAGYGPVLTRLAISALEEDISKEEVLHLIRSYEKKGIVPPDQTIEKVIERSWFVAKKSEEGFKSSEAHQKFMNGEKIKDSSPLAFDAGLSVRSFEVDYLKDDLPANIYVDQNGLLACELRTEGKKIKSPLKLPGVMVTYLRLLLDSQFIPVSARVIKKARGIRIRIYVGKSN</sequence>
<keyword evidence="4" id="KW-1185">Reference proteome</keyword>
<dbReference type="InterPro" id="IPR032266">
    <property type="entry name" value="HIGH_NTase1_ass"/>
</dbReference>
<dbReference type="EMBL" id="CP058560">
    <property type="protein sequence ID" value="QUH23725.1"/>
    <property type="molecule type" value="Genomic_DNA"/>
</dbReference>
<dbReference type="InterPro" id="IPR004821">
    <property type="entry name" value="Cyt_trans-like"/>
</dbReference>
<evidence type="ECO:0000259" key="2">
    <source>
        <dbReference type="Pfam" id="PF16581"/>
    </source>
</evidence>
<dbReference type="Pfam" id="PF01467">
    <property type="entry name" value="CTP_transf_like"/>
    <property type="match status" value="1"/>
</dbReference>
<reference evidence="3" key="1">
    <citation type="submission" date="2020-07" db="EMBL/GenBank/DDBJ databases">
        <title>Methanobacterium. sp. MethCan genome.</title>
        <authorList>
            <person name="Postec A."/>
            <person name="Quemeneur M."/>
        </authorList>
    </citation>
    <scope>NUCLEOTIDE SEQUENCE</scope>
    <source>
        <strain evidence="3">MethCAN</strain>
    </source>
</reference>
<feature type="domain" description="Putative cytidyltransferase-related C-terminal region" evidence="2">
    <location>
        <begin position="146"/>
        <end position="292"/>
    </location>
</feature>
<dbReference type="GO" id="GO:0003824">
    <property type="term" value="F:catalytic activity"/>
    <property type="evidence" value="ECO:0007669"/>
    <property type="project" value="InterPro"/>
</dbReference>
<gene>
    <name evidence="3" type="ORF">HYG87_08105</name>
</gene>
<dbReference type="Pfam" id="PF16581">
    <property type="entry name" value="HIGH_NTase1_ass"/>
    <property type="match status" value="1"/>
</dbReference>
<dbReference type="Gene3D" id="3.40.50.620">
    <property type="entry name" value="HUPs"/>
    <property type="match status" value="2"/>
</dbReference>
<dbReference type="NCBIfam" id="TIGR00125">
    <property type="entry name" value="cyt_tran_rel"/>
    <property type="match status" value="1"/>
</dbReference>
<dbReference type="OrthoDB" id="80466at2157"/>
<dbReference type="RefSeq" id="WP_211532681.1">
    <property type="nucleotide sequence ID" value="NZ_CP058560.1"/>
</dbReference>
<name>A0A8T8K841_9EURY</name>
<dbReference type="InterPro" id="IPR014729">
    <property type="entry name" value="Rossmann-like_a/b/a_fold"/>
</dbReference>